<gene>
    <name evidence="1" type="ORF">N478_03870</name>
</gene>
<dbReference type="Proteomes" id="UP000076661">
    <property type="component" value="Unassembled WGS sequence"/>
</dbReference>
<comment type="caution">
    <text evidence="1">The sequence shown here is derived from an EMBL/GenBank/DDBJ whole genome shotgun (WGS) entry which is preliminary data.</text>
</comment>
<dbReference type="AlphaFoldDB" id="A0A167KWH5"/>
<evidence type="ECO:0000313" key="2">
    <source>
        <dbReference type="Proteomes" id="UP000076661"/>
    </source>
</evidence>
<dbReference type="RefSeq" id="WP_063382184.1">
    <property type="nucleotide sequence ID" value="NZ_AUXX01000034.1"/>
</dbReference>
<reference evidence="1 2" key="1">
    <citation type="submission" date="2013-07" db="EMBL/GenBank/DDBJ databases">
        <title>Comparative Genomic and Metabolomic Analysis of Twelve Strains of Pseudoalteromonas luteoviolacea.</title>
        <authorList>
            <person name="Vynne N.G."/>
            <person name="Mansson M."/>
            <person name="Gram L."/>
        </authorList>
    </citation>
    <scope>NUCLEOTIDE SEQUENCE [LARGE SCALE GENOMIC DNA]</scope>
    <source>
        <strain evidence="1 2">S4060-1</strain>
    </source>
</reference>
<sequence>MQDGKKKALKDLILTDDVKVAFDSFSQYENILDQFVVYKESAMKEAFRKVKPTYSKFYFKGLHLSDLDERVGEPITDIKELIHASDEQQDKFFEVYLEEIYKVSPFKVERGVCPYAKVEQLYSVASAKLMEVLQPINGINPKILDYQSTKNYLKFISLIFREQF</sequence>
<dbReference type="PATRIC" id="fig|1365257.3.peg.3807"/>
<protein>
    <submittedName>
        <fullName evidence="1">Uncharacterized protein</fullName>
    </submittedName>
</protein>
<dbReference type="EMBL" id="AUXX01000034">
    <property type="protein sequence ID" value="KZN63401.1"/>
    <property type="molecule type" value="Genomic_DNA"/>
</dbReference>
<evidence type="ECO:0000313" key="1">
    <source>
        <dbReference type="EMBL" id="KZN63401.1"/>
    </source>
</evidence>
<proteinExistence type="predicted"/>
<organism evidence="1 2">
    <name type="scientific">Pseudoalteromonas luteoviolacea S4060-1</name>
    <dbReference type="NCBI Taxonomy" id="1365257"/>
    <lineage>
        <taxon>Bacteria</taxon>
        <taxon>Pseudomonadati</taxon>
        <taxon>Pseudomonadota</taxon>
        <taxon>Gammaproteobacteria</taxon>
        <taxon>Alteromonadales</taxon>
        <taxon>Pseudoalteromonadaceae</taxon>
        <taxon>Pseudoalteromonas</taxon>
    </lineage>
</organism>
<name>A0A167KWH5_9GAMM</name>
<accession>A0A167KWH5</accession>